<evidence type="ECO:0000256" key="1">
    <source>
        <dbReference type="SAM" id="MobiDB-lite"/>
    </source>
</evidence>
<protein>
    <submittedName>
        <fullName evidence="2">Uncharacterized protein</fullName>
    </submittedName>
</protein>
<dbReference type="AlphaFoldDB" id="A0A2T3NMM3"/>
<evidence type="ECO:0000313" key="3">
    <source>
        <dbReference type="Proteomes" id="UP000241346"/>
    </source>
</evidence>
<reference evidence="2 3" key="1">
    <citation type="submission" date="2018-03" db="EMBL/GenBank/DDBJ databases">
        <title>Whole genome sequencing of Histamine producing bacteria.</title>
        <authorList>
            <person name="Butler K."/>
        </authorList>
    </citation>
    <scope>NUCLEOTIDE SEQUENCE [LARGE SCALE GENOMIC DNA]</scope>
    <source>
        <strain evidence="2 3">DSM 19138</strain>
    </source>
</reference>
<sequence length="72" mass="8056">MSPKSPLILTSPSLTRKFIQNQRDRSRKMTRAQAAKLQAVMTKGNFQSPVNNKTKPIVNTEANISEGDVEQK</sequence>
<proteinExistence type="predicted"/>
<dbReference type="EMBL" id="PYMB01000001">
    <property type="protein sequence ID" value="PSW16732.1"/>
    <property type="molecule type" value="Genomic_DNA"/>
</dbReference>
<dbReference type="Proteomes" id="UP000241346">
    <property type="component" value="Unassembled WGS sequence"/>
</dbReference>
<comment type="caution">
    <text evidence="2">The sequence shown here is derived from an EMBL/GenBank/DDBJ whole genome shotgun (WGS) entry which is preliminary data.</text>
</comment>
<gene>
    <name evidence="2" type="ORF">C9J01_06990</name>
</gene>
<name>A0A2T3NMM3_9GAMM</name>
<accession>A0A2T3NMM3</accession>
<feature type="region of interest" description="Disordered" evidence="1">
    <location>
        <begin position="46"/>
        <end position="72"/>
    </location>
</feature>
<evidence type="ECO:0000313" key="2">
    <source>
        <dbReference type="EMBL" id="PSW16732.1"/>
    </source>
</evidence>
<organism evidence="2 3">
    <name type="scientific">Photobacterium rosenbergii</name>
    <dbReference type="NCBI Taxonomy" id="294936"/>
    <lineage>
        <taxon>Bacteria</taxon>
        <taxon>Pseudomonadati</taxon>
        <taxon>Pseudomonadota</taxon>
        <taxon>Gammaproteobacteria</taxon>
        <taxon>Vibrionales</taxon>
        <taxon>Vibrionaceae</taxon>
        <taxon>Photobacterium</taxon>
    </lineage>
</organism>